<evidence type="ECO:0000259" key="5">
    <source>
        <dbReference type="PROSITE" id="PS51296"/>
    </source>
</evidence>
<keyword evidence="2" id="KW-0479">Metal-binding</keyword>
<protein>
    <recommendedName>
        <fullName evidence="5">Rieske domain-containing protein</fullName>
    </recommendedName>
</protein>
<dbReference type="GO" id="GO:0051537">
    <property type="term" value="F:2 iron, 2 sulfur cluster binding"/>
    <property type="evidence" value="ECO:0007669"/>
    <property type="project" value="UniProtKB-KW"/>
</dbReference>
<evidence type="ECO:0000256" key="3">
    <source>
        <dbReference type="ARBA" id="ARBA00023004"/>
    </source>
</evidence>
<keyword evidence="7" id="KW-1185">Reference proteome</keyword>
<evidence type="ECO:0000256" key="1">
    <source>
        <dbReference type="ARBA" id="ARBA00022714"/>
    </source>
</evidence>
<dbReference type="KEGG" id="ptan:CRYO30217_00789"/>
<name>A0A916JL72_9FLAO</name>
<evidence type="ECO:0000313" key="6">
    <source>
        <dbReference type="EMBL" id="CAG5078860.1"/>
    </source>
</evidence>
<evidence type="ECO:0000256" key="2">
    <source>
        <dbReference type="ARBA" id="ARBA00022723"/>
    </source>
</evidence>
<evidence type="ECO:0000313" key="7">
    <source>
        <dbReference type="Proteomes" id="UP000683507"/>
    </source>
</evidence>
<dbReference type="PROSITE" id="PS51257">
    <property type="entry name" value="PROKAR_LIPOPROTEIN"/>
    <property type="match status" value="1"/>
</dbReference>
<dbReference type="SUPFAM" id="SSF50022">
    <property type="entry name" value="ISP domain"/>
    <property type="match status" value="1"/>
</dbReference>
<gene>
    <name evidence="6" type="ORF">CRYO30217_00789</name>
</gene>
<evidence type="ECO:0000256" key="4">
    <source>
        <dbReference type="ARBA" id="ARBA00023014"/>
    </source>
</evidence>
<dbReference type="EMBL" id="OU015584">
    <property type="protein sequence ID" value="CAG5078860.1"/>
    <property type="molecule type" value="Genomic_DNA"/>
</dbReference>
<proteinExistence type="predicted"/>
<sequence>MTRYFHYIPITLMLILMTACRGNRNQMPYVPVDIYINTSLPAYSNLNIIGGWVYITGGNDGIIVYRQSFEVINAYERKCTYELPNSCGYGVVDSTNFFVECDCDGTRYSIFDGSVIEGPAPMALYQYRTSFDPGTGQLHIFN</sequence>
<dbReference type="InterPro" id="IPR036922">
    <property type="entry name" value="Rieske_2Fe-2S_sf"/>
</dbReference>
<organism evidence="6 7">
    <name type="scientific">Parvicella tangerina</name>
    <dbReference type="NCBI Taxonomy" id="2829795"/>
    <lineage>
        <taxon>Bacteria</taxon>
        <taxon>Pseudomonadati</taxon>
        <taxon>Bacteroidota</taxon>
        <taxon>Flavobacteriia</taxon>
        <taxon>Flavobacteriales</taxon>
        <taxon>Parvicellaceae</taxon>
        <taxon>Parvicella</taxon>
    </lineage>
</organism>
<dbReference type="AlphaFoldDB" id="A0A916JL72"/>
<keyword evidence="4" id="KW-0411">Iron-sulfur</keyword>
<dbReference type="GO" id="GO:0046872">
    <property type="term" value="F:metal ion binding"/>
    <property type="evidence" value="ECO:0007669"/>
    <property type="project" value="UniProtKB-KW"/>
</dbReference>
<reference evidence="6" key="1">
    <citation type="submission" date="2021-04" db="EMBL/GenBank/DDBJ databases">
        <authorList>
            <person name="Rodrigo-Torres L."/>
            <person name="Arahal R. D."/>
            <person name="Lucena T."/>
        </authorList>
    </citation>
    <scope>NUCLEOTIDE SEQUENCE</scope>
    <source>
        <strain evidence="6">AS29M-1</strain>
    </source>
</reference>
<dbReference type="Gene3D" id="2.102.10.10">
    <property type="entry name" value="Rieske [2Fe-2S] iron-sulphur domain"/>
    <property type="match status" value="1"/>
</dbReference>
<keyword evidence="3" id="KW-0408">Iron</keyword>
<accession>A0A916JL72</accession>
<dbReference type="Proteomes" id="UP000683507">
    <property type="component" value="Chromosome"/>
</dbReference>
<dbReference type="RefSeq" id="WP_258541013.1">
    <property type="nucleotide sequence ID" value="NZ_OU015584.1"/>
</dbReference>
<feature type="domain" description="Rieske" evidence="5">
    <location>
        <begin position="39"/>
        <end position="138"/>
    </location>
</feature>
<dbReference type="InterPro" id="IPR017941">
    <property type="entry name" value="Rieske_2Fe-2S"/>
</dbReference>
<dbReference type="PROSITE" id="PS51296">
    <property type="entry name" value="RIESKE"/>
    <property type="match status" value="1"/>
</dbReference>
<keyword evidence="1" id="KW-0001">2Fe-2S</keyword>